<dbReference type="AlphaFoldDB" id="A0A7G8TFR1"/>
<accession>A0A7G8TFR1</accession>
<evidence type="ECO:0000313" key="2">
    <source>
        <dbReference type="EMBL" id="QNK42452.1"/>
    </source>
</evidence>
<gene>
    <name evidence="2" type="ORF">HCR03_00240</name>
</gene>
<feature type="region of interest" description="Disordered" evidence="1">
    <location>
        <begin position="39"/>
        <end position="58"/>
    </location>
</feature>
<dbReference type="EMBL" id="CP060286">
    <property type="protein sequence ID" value="QNK42452.1"/>
    <property type="molecule type" value="Genomic_DNA"/>
</dbReference>
<dbReference type="KEGG" id="cfem:HCR03_00240"/>
<feature type="compositionally biased region" description="Polar residues" evidence="1">
    <location>
        <begin position="44"/>
        <end position="54"/>
    </location>
</feature>
<dbReference type="Proteomes" id="UP000515909">
    <property type="component" value="Chromosome"/>
</dbReference>
<dbReference type="OrthoDB" id="2087128at2"/>
<reference evidence="2 3" key="1">
    <citation type="submission" date="2020-08" db="EMBL/GenBank/DDBJ databases">
        <title>The isolate Caproiciproducens sp. 7D4C2 produces n-caproate at mildly acidic conditions from hexoses: genome and rBOX comparison with related strains and chain-elongating bacteria.</title>
        <authorList>
            <person name="Esquivel-Elizondo S."/>
            <person name="Bagci C."/>
            <person name="Temovska M."/>
            <person name="Jeon B.S."/>
            <person name="Bessarab I."/>
            <person name="Williams R.B.H."/>
            <person name="Huson D.H."/>
            <person name="Angenent L.T."/>
        </authorList>
    </citation>
    <scope>NUCLEOTIDE SEQUENCE [LARGE SCALE GENOMIC DNA]</scope>
    <source>
        <strain evidence="2 3">7D4C2</strain>
    </source>
</reference>
<organism evidence="2 3">
    <name type="scientific">Caproicibacter fermentans</name>
    <dbReference type="NCBI Taxonomy" id="2576756"/>
    <lineage>
        <taxon>Bacteria</taxon>
        <taxon>Bacillati</taxon>
        <taxon>Bacillota</taxon>
        <taxon>Clostridia</taxon>
        <taxon>Eubacteriales</taxon>
        <taxon>Acutalibacteraceae</taxon>
        <taxon>Caproicibacter</taxon>
    </lineage>
</organism>
<proteinExistence type="predicted"/>
<name>A0A7G8TFR1_9FIRM</name>
<sequence length="180" mass="18941">MNPQIPGYSAVYANPGVCSNCQQTGMGAYNNAMTIQMPGKTKADPSSSMDTSMQGAGAGGSMQTAVIPSAMQQPAIQGAVMGTAGVGQASTPATAQLMPITDMTQSAPMTAESIEFLNGFLRTQIGRRVRVEFLIGTNTFTDKAGLLVGVGANYILLREAESDDILTCDFFNIKFVTIFY</sequence>
<evidence type="ECO:0000256" key="1">
    <source>
        <dbReference type="SAM" id="MobiDB-lite"/>
    </source>
</evidence>
<evidence type="ECO:0000313" key="3">
    <source>
        <dbReference type="Proteomes" id="UP000515909"/>
    </source>
</evidence>
<protein>
    <submittedName>
        <fullName evidence="2">Uncharacterized protein</fullName>
    </submittedName>
</protein>